<dbReference type="Pfam" id="PF00702">
    <property type="entry name" value="Hydrolase"/>
    <property type="match status" value="1"/>
</dbReference>
<sequence length="251" mass="26069">MTTEPISARDDAPREVSEPTEARALGAFELVVLDMAGTTVIDDGAVEQAFALAAERSGIATGDDFERSLQYVRDTMGQSKIEVFRVLADGDEAAAQRANAAFEEAYAEIVVRDGVAEVDGAAEVIRELRAAGASVAFTTGFAPTTRDALIEALGWHDLAELALSPVDAGRGRPYPDLPLTALLRSGTTSVASMIVVGDTRSDIEAGTRAGAGLVVGVLTGAHDRAALLDAGAHAVIDGIRDLPVLLGLRGE</sequence>
<dbReference type="NCBIfam" id="TIGR03351">
    <property type="entry name" value="PhnX-like"/>
    <property type="match status" value="1"/>
</dbReference>
<dbReference type="PANTHER" id="PTHR43434:SF19">
    <property type="entry name" value="PHOSPHONOACETALDEHYDE HYDROLASE"/>
    <property type="match status" value="1"/>
</dbReference>
<dbReference type="InterPro" id="IPR022468">
    <property type="entry name" value="PhnX-like"/>
</dbReference>
<evidence type="ECO:0000313" key="2">
    <source>
        <dbReference type="EMBL" id="GAA1958010.1"/>
    </source>
</evidence>
<dbReference type="InterPro" id="IPR036412">
    <property type="entry name" value="HAD-like_sf"/>
</dbReference>
<dbReference type="RefSeq" id="WP_157414095.1">
    <property type="nucleotide sequence ID" value="NZ_BAAAMK010000004.1"/>
</dbReference>
<organism evidence="2 3">
    <name type="scientific">Agromyces allii</name>
    <dbReference type="NCBI Taxonomy" id="393607"/>
    <lineage>
        <taxon>Bacteria</taxon>
        <taxon>Bacillati</taxon>
        <taxon>Actinomycetota</taxon>
        <taxon>Actinomycetes</taxon>
        <taxon>Micrococcales</taxon>
        <taxon>Microbacteriaceae</taxon>
        <taxon>Agromyces</taxon>
    </lineage>
</organism>
<feature type="compositionally biased region" description="Basic and acidic residues" evidence="1">
    <location>
        <begin position="7"/>
        <end position="20"/>
    </location>
</feature>
<comment type="caution">
    <text evidence="2">The sequence shown here is derived from an EMBL/GenBank/DDBJ whole genome shotgun (WGS) entry which is preliminary data.</text>
</comment>
<dbReference type="SFLD" id="SFLDG01129">
    <property type="entry name" value="C1.5:_HAD__Beta-PGM__Phosphata"/>
    <property type="match status" value="1"/>
</dbReference>
<reference evidence="2 3" key="1">
    <citation type="journal article" date="2019" name="Int. J. Syst. Evol. Microbiol.">
        <title>The Global Catalogue of Microorganisms (GCM) 10K type strain sequencing project: providing services to taxonomists for standard genome sequencing and annotation.</title>
        <authorList>
            <consortium name="The Broad Institute Genomics Platform"/>
            <consortium name="The Broad Institute Genome Sequencing Center for Infectious Disease"/>
            <person name="Wu L."/>
            <person name="Ma J."/>
        </authorList>
    </citation>
    <scope>NUCLEOTIDE SEQUENCE [LARGE SCALE GENOMIC DNA]</scope>
    <source>
        <strain evidence="2 3">JCM 13584</strain>
    </source>
</reference>
<keyword evidence="3" id="KW-1185">Reference proteome</keyword>
<gene>
    <name evidence="2" type="ORF">GCM10009717_25580</name>
</gene>
<dbReference type="SFLD" id="SFLDS00003">
    <property type="entry name" value="Haloacid_Dehalogenase"/>
    <property type="match status" value="1"/>
</dbReference>
<feature type="region of interest" description="Disordered" evidence="1">
    <location>
        <begin position="1"/>
        <end position="20"/>
    </location>
</feature>
<dbReference type="InterPro" id="IPR023214">
    <property type="entry name" value="HAD_sf"/>
</dbReference>
<dbReference type="InterPro" id="IPR050155">
    <property type="entry name" value="HAD-like_hydrolase_sf"/>
</dbReference>
<dbReference type="PANTHER" id="PTHR43434">
    <property type="entry name" value="PHOSPHOGLYCOLATE PHOSPHATASE"/>
    <property type="match status" value="1"/>
</dbReference>
<evidence type="ECO:0000256" key="1">
    <source>
        <dbReference type="SAM" id="MobiDB-lite"/>
    </source>
</evidence>
<evidence type="ECO:0000313" key="3">
    <source>
        <dbReference type="Proteomes" id="UP001499954"/>
    </source>
</evidence>
<accession>A0ABN2QU04</accession>
<name>A0ABN2QU04_9MICO</name>
<dbReference type="Gene3D" id="3.40.50.1000">
    <property type="entry name" value="HAD superfamily/HAD-like"/>
    <property type="match status" value="1"/>
</dbReference>
<dbReference type="EMBL" id="BAAAMK010000004">
    <property type="protein sequence ID" value="GAA1958010.1"/>
    <property type="molecule type" value="Genomic_DNA"/>
</dbReference>
<protein>
    <submittedName>
        <fullName evidence="2">Phosphonatase-like hydrolase</fullName>
    </submittedName>
</protein>
<dbReference type="SUPFAM" id="SSF56784">
    <property type="entry name" value="HAD-like"/>
    <property type="match status" value="1"/>
</dbReference>
<dbReference type="Proteomes" id="UP001499954">
    <property type="component" value="Unassembled WGS sequence"/>
</dbReference>
<proteinExistence type="predicted"/>